<feature type="coiled-coil region" evidence="1">
    <location>
        <begin position="6"/>
        <end position="64"/>
    </location>
</feature>
<proteinExistence type="predicted"/>
<name>A0A5C0SGV0_CRATE</name>
<dbReference type="AlphaFoldDB" id="A0A5C0SGV0"/>
<protein>
    <submittedName>
        <fullName evidence="2">Uncharacterized protein</fullName>
    </submittedName>
</protein>
<evidence type="ECO:0000313" key="3">
    <source>
        <dbReference type="Proteomes" id="UP000324646"/>
    </source>
</evidence>
<dbReference type="OrthoDB" id="1920060at2"/>
<gene>
    <name evidence="2" type="ORF">FQB35_10005</name>
</gene>
<dbReference type="RefSeq" id="WP_148809785.1">
    <property type="nucleotide sequence ID" value="NZ_CP042243.1"/>
</dbReference>
<reference evidence="2 3" key="1">
    <citation type="submission" date="2019-07" db="EMBL/GenBank/DDBJ databases">
        <title>Complete genome of Crassaminicella thermophila SY095.</title>
        <authorList>
            <person name="Li X."/>
        </authorList>
    </citation>
    <scope>NUCLEOTIDE SEQUENCE [LARGE SCALE GENOMIC DNA]</scope>
    <source>
        <strain evidence="2 3">SY095</strain>
    </source>
</reference>
<accession>A0A5C0SGV0</accession>
<dbReference type="KEGG" id="crs:FQB35_10005"/>
<organism evidence="2 3">
    <name type="scientific">Crassaminicella thermophila</name>
    <dbReference type="NCBI Taxonomy" id="2599308"/>
    <lineage>
        <taxon>Bacteria</taxon>
        <taxon>Bacillati</taxon>
        <taxon>Bacillota</taxon>
        <taxon>Clostridia</taxon>
        <taxon>Eubacteriales</taxon>
        <taxon>Clostridiaceae</taxon>
        <taxon>Crassaminicella</taxon>
    </lineage>
</organism>
<sequence length="101" mass="11416">MENKLLQQILEKLNSIDARIANLEQGQAKLEQGQAKLEQGQAKLEQNQQKIKEHLIQLDTKNANNHIEIKTKIDKLSQDLTVIEAVSGKNLSDIAYLKSIK</sequence>
<evidence type="ECO:0000256" key="1">
    <source>
        <dbReference type="SAM" id="Coils"/>
    </source>
</evidence>
<dbReference type="Gene3D" id="1.20.5.170">
    <property type="match status" value="1"/>
</dbReference>
<evidence type="ECO:0000313" key="2">
    <source>
        <dbReference type="EMBL" id="QEK12634.1"/>
    </source>
</evidence>
<dbReference type="Proteomes" id="UP000324646">
    <property type="component" value="Chromosome"/>
</dbReference>
<dbReference type="EMBL" id="CP042243">
    <property type="protein sequence ID" value="QEK12634.1"/>
    <property type="molecule type" value="Genomic_DNA"/>
</dbReference>
<keyword evidence="3" id="KW-1185">Reference proteome</keyword>
<keyword evidence="1" id="KW-0175">Coiled coil</keyword>